<dbReference type="RefSeq" id="WP_021835599.1">
    <property type="nucleotide sequence ID" value="NZ_CAQM01000418.1"/>
</dbReference>
<feature type="transmembrane region" description="Helical" evidence="1">
    <location>
        <begin position="99"/>
        <end position="116"/>
    </location>
</feature>
<feature type="transmembrane region" description="Helical" evidence="1">
    <location>
        <begin position="34"/>
        <end position="53"/>
    </location>
</feature>
<accession>T2J9T2</accession>
<proteinExistence type="predicted"/>
<keyword evidence="1" id="KW-0812">Transmembrane</keyword>
<evidence type="ECO:0000313" key="3">
    <source>
        <dbReference type="Proteomes" id="UP000018198"/>
    </source>
</evidence>
<dbReference type="Pfam" id="PF10825">
    <property type="entry name" value="DUF2752"/>
    <property type="match status" value="1"/>
</dbReference>
<keyword evidence="1" id="KW-0472">Membrane</keyword>
<evidence type="ECO:0000313" key="2">
    <source>
        <dbReference type="EMBL" id="CCQ61906.1"/>
    </source>
</evidence>
<dbReference type="AlphaFoldDB" id="T2J9T2"/>
<dbReference type="Proteomes" id="UP000018198">
    <property type="component" value="Unassembled WGS sequence"/>
</dbReference>
<protein>
    <recommendedName>
        <fullName evidence="4">DUF2752 domain-containing protein</fullName>
    </recommendedName>
</protein>
<evidence type="ECO:0000256" key="1">
    <source>
        <dbReference type="SAM" id="Phobius"/>
    </source>
</evidence>
<keyword evidence="1" id="KW-1133">Transmembrane helix</keyword>
<reference evidence="2 3" key="1">
    <citation type="submission" date="2013-01" db="EMBL/GenBank/DDBJ databases">
        <authorList>
            <person name="Bench S."/>
        </authorList>
    </citation>
    <scope>NUCLEOTIDE SEQUENCE [LARGE SCALE GENOMIC DNA]</scope>
    <source>
        <strain evidence="2 3">WH 0401</strain>
    </source>
</reference>
<reference evidence="2 3" key="2">
    <citation type="submission" date="2013-09" db="EMBL/GenBank/DDBJ databases">
        <title>Whole genome comparison of six Crocosphaera watsonii strains with differing phenotypes.</title>
        <authorList>
            <person name="Bench S.R."/>
            <person name="Heller P."/>
            <person name="Frank I."/>
            <person name="Arciniega M."/>
            <person name="Shilova I.N."/>
            <person name="Zehr J.P."/>
        </authorList>
    </citation>
    <scope>NUCLEOTIDE SEQUENCE [LARGE SCALE GENOMIC DNA]</scope>
    <source>
        <strain evidence="2 3">WH 0401</strain>
    </source>
</reference>
<name>T2J9T2_CROWT</name>
<gene>
    <name evidence="2" type="ORF">CWATWH0401_441</name>
</gene>
<comment type="caution">
    <text evidence="2">The sequence shown here is derived from an EMBL/GenBank/DDBJ whole genome shotgun (WGS) entry which is preliminary data.</text>
</comment>
<dbReference type="InterPro" id="IPR021215">
    <property type="entry name" value="DUF2752"/>
</dbReference>
<dbReference type="EMBL" id="CAQM01000418">
    <property type="protein sequence ID" value="CCQ61906.1"/>
    <property type="molecule type" value="Genomic_DNA"/>
</dbReference>
<evidence type="ECO:0008006" key="4">
    <source>
        <dbReference type="Google" id="ProtNLM"/>
    </source>
</evidence>
<sequence length="187" mass="21237">MLKIYLVVGTKIFSRKCSLKKTTKFKHLSAQERTAKIIQLLILLIPILVSYVTNFGLKIPLPGCPLLSYLGIPCPGWVLTRSFQAIARGNISKAINFHLFGPVLFIIFLTLVFHLIQEIIRNKDLSNTYIRIIKNSNYQILFLLVLFSYHGTRLQSLGQTGELGQSFLNSPIIQWISTANWSVLMDN</sequence>
<organism evidence="2 3">
    <name type="scientific">Crocosphaera watsonii WH 0401</name>
    <dbReference type="NCBI Taxonomy" id="555881"/>
    <lineage>
        <taxon>Bacteria</taxon>
        <taxon>Bacillati</taxon>
        <taxon>Cyanobacteriota</taxon>
        <taxon>Cyanophyceae</taxon>
        <taxon>Oscillatoriophycideae</taxon>
        <taxon>Chroococcales</taxon>
        <taxon>Aphanothecaceae</taxon>
        <taxon>Crocosphaera</taxon>
    </lineage>
</organism>